<evidence type="ECO:0000256" key="1">
    <source>
        <dbReference type="SAM" id="SignalP"/>
    </source>
</evidence>
<dbReference type="RefSeq" id="WP_340529385.1">
    <property type="nucleotide sequence ID" value="NZ_FMSH01000471.1"/>
</dbReference>
<name>A0A1K0JWE2_CUPNE</name>
<proteinExistence type="predicted"/>
<feature type="domain" description="DUF305" evidence="2">
    <location>
        <begin position="59"/>
        <end position="134"/>
    </location>
</feature>
<dbReference type="EMBL" id="FMSH01000471">
    <property type="protein sequence ID" value="SCU93823.1"/>
    <property type="molecule type" value="Genomic_DNA"/>
</dbReference>
<dbReference type="PANTHER" id="PTHR36933:SF1">
    <property type="entry name" value="SLL0788 PROTEIN"/>
    <property type="match status" value="1"/>
</dbReference>
<accession>A0A1K0JWE2</accession>
<keyword evidence="1" id="KW-0732">Signal</keyword>
<evidence type="ECO:0000313" key="3">
    <source>
        <dbReference type="EMBL" id="SCU93823.1"/>
    </source>
</evidence>
<dbReference type="Pfam" id="PF03713">
    <property type="entry name" value="DUF305"/>
    <property type="match status" value="1"/>
</dbReference>
<feature type="chain" id="PRO_5013199147" description="DUF305 domain-containing protein" evidence="1">
    <location>
        <begin position="32"/>
        <end position="148"/>
    </location>
</feature>
<dbReference type="AlphaFoldDB" id="A0A1K0JWE2"/>
<dbReference type="InterPro" id="IPR012347">
    <property type="entry name" value="Ferritin-like"/>
</dbReference>
<evidence type="ECO:0000259" key="2">
    <source>
        <dbReference type="Pfam" id="PF03713"/>
    </source>
</evidence>
<gene>
    <name evidence="3" type="ORF">CNECB9_5220032</name>
</gene>
<organism evidence="3">
    <name type="scientific">Cupriavidus necator</name>
    <name type="common">Alcaligenes eutrophus</name>
    <name type="synonym">Ralstonia eutropha</name>
    <dbReference type="NCBI Taxonomy" id="106590"/>
    <lineage>
        <taxon>Bacteria</taxon>
        <taxon>Pseudomonadati</taxon>
        <taxon>Pseudomonadota</taxon>
        <taxon>Betaproteobacteria</taxon>
        <taxon>Burkholderiales</taxon>
        <taxon>Burkholderiaceae</taxon>
        <taxon>Cupriavidus</taxon>
    </lineage>
</organism>
<dbReference type="PANTHER" id="PTHR36933">
    <property type="entry name" value="SLL0788 PROTEIN"/>
    <property type="match status" value="1"/>
</dbReference>
<sequence>MQRRTPRNGVGTAARIMPALFLWAASFAAPAQDAHRHHQTTPGQAPPPFVASTAKPFSGLMGDAMAVMDHGMAQAAMTGVPDHDFVTMMIPHHQGAIDMAKALLLYGKDPELRNLAQAIITEQQNEIRLMQAWLQRSQARAPGAANPR</sequence>
<dbReference type="InterPro" id="IPR005183">
    <property type="entry name" value="DUF305_CopM-like"/>
</dbReference>
<dbReference type="Gene3D" id="1.20.1260.10">
    <property type="match status" value="1"/>
</dbReference>
<feature type="signal peptide" evidence="1">
    <location>
        <begin position="1"/>
        <end position="31"/>
    </location>
</feature>
<protein>
    <recommendedName>
        <fullName evidence="2">DUF305 domain-containing protein</fullName>
    </recommendedName>
</protein>
<reference evidence="3" key="1">
    <citation type="submission" date="2016-09" db="EMBL/GenBank/DDBJ databases">
        <authorList>
            <person name="Capua I."/>
            <person name="De Benedictis P."/>
            <person name="Joannis T."/>
            <person name="Lombin L.H."/>
            <person name="Cattoli G."/>
        </authorList>
    </citation>
    <scope>NUCLEOTIDE SEQUENCE</scope>
    <source>
        <strain evidence="3">B9</strain>
    </source>
</reference>